<keyword evidence="2" id="KW-0723">Serine/threonine-protein kinase</keyword>
<protein>
    <recommendedName>
        <fullName evidence="1">non-specific serine/threonine protein kinase</fullName>
        <ecNumber evidence="1">2.7.11.1</ecNumber>
    </recommendedName>
</protein>
<dbReference type="CDD" id="cd14014">
    <property type="entry name" value="STKc_PknB_like"/>
    <property type="match status" value="1"/>
</dbReference>
<gene>
    <name evidence="11" type="ORF">GCM10010307_27500</name>
</gene>
<name>A0ABP6D3Y5_9ACTN</name>
<dbReference type="Gene3D" id="3.30.200.20">
    <property type="entry name" value="Phosphorylase Kinase, domain 1"/>
    <property type="match status" value="1"/>
</dbReference>
<sequence>MAGRYRLVERIGRGGMGTVWRARDELLNREVAVKRLHYSSLDDDVDRLFERTGREARIAARLGHPNVVVVHDVVDDGGSPAIVMEYVPSVTLAEVIRKLGPVPPEEAARIASGLIAALRAAHDAGVVHRDIKPGNVLLGRDDRVVLTDFGIAVAPDTSPLTVAGQLMGSIDYCSPERLDGDTPGPESDLWALGVLLYEAVEGAPPFRRETGIETAYAIVWAPVPSAPAAGPLAPLIEGLLVKDPDGRLTVEDVERMLRAPRSAAAGAAVPARRAAGPGTSVPPAGKPLAGSRHRSAGVAKGLRPRNRKARWLAAAAAVVAIVACAVIMVDWMGGETDRPTHHARAEIMPGASSPSPSSSETAASSTPRPTARTPHPPPAAETGYGPLWSDGSIDPGSNEYWAQSDITVRTTETLTSLTVELRVAQTGGVSSTGSWRTRPEEDFTLNVEETDGFLVYRWTLKDGRTVPAGEHMFAGQYNHETGNRDAGGDSYVATATADGETYSVHGPFASASTD</sequence>
<dbReference type="PROSITE" id="PS00108">
    <property type="entry name" value="PROTEIN_KINASE_ST"/>
    <property type="match status" value="1"/>
</dbReference>
<dbReference type="InterPro" id="IPR008271">
    <property type="entry name" value="Ser/Thr_kinase_AS"/>
</dbReference>
<dbReference type="InterPro" id="IPR017441">
    <property type="entry name" value="Protein_kinase_ATP_BS"/>
</dbReference>
<feature type="region of interest" description="Disordered" evidence="8">
    <location>
        <begin position="264"/>
        <end position="303"/>
    </location>
</feature>
<keyword evidence="3" id="KW-0808">Transferase</keyword>
<proteinExistence type="predicted"/>
<keyword evidence="9" id="KW-1133">Transmembrane helix</keyword>
<evidence type="ECO:0000256" key="9">
    <source>
        <dbReference type="SAM" id="Phobius"/>
    </source>
</evidence>
<evidence type="ECO:0000259" key="10">
    <source>
        <dbReference type="PROSITE" id="PS50011"/>
    </source>
</evidence>
<dbReference type="SUPFAM" id="SSF56112">
    <property type="entry name" value="Protein kinase-like (PK-like)"/>
    <property type="match status" value="1"/>
</dbReference>
<keyword evidence="6 7" id="KW-0067">ATP-binding</keyword>
<organism evidence="11 12">
    <name type="scientific">Streptomyces vastus</name>
    <dbReference type="NCBI Taxonomy" id="285451"/>
    <lineage>
        <taxon>Bacteria</taxon>
        <taxon>Bacillati</taxon>
        <taxon>Actinomycetota</taxon>
        <taxon>Actinomycetes</taxon>
        <taxon>Kitasatosporales</taxon>
        <taxon>Streptomycetaceae</taxon>
        <taxon>Streptomyces</taxon>
    </lineage>
</organism>
<dbReference type="PROSITE" id="PS50011">
    <property type="entry name" value="PROTEIN_KINASE_DOM"/>
    <property type="match status" value="1"/>
</dbReference>
<dbReference type="Proteomes" id="UP001500151">
    <property type="component" value="Unassembled WGS sequence"/>
</dbReference>
<feature type="transmembrane region" description="Helical" evidence="9">
    <location>
        <begin position="311"/>
        <end position="332"/>
    </location>
</feature>
<keyword evidence="9" id="KW-0812">Transmembrane</keyword>
<evidence type="ECO:0000313" key="12">
    <source>
        <dbReference type="Proteomes" id="UP001500151"/>
    </source>
</evidence>
<evidence type="ECO:0000256" key="4">
    <source>
        <dbReference type="ARBA" id="ARBA00022741"/>
    </source>
</evidence>
<dbReference type="PANTHER" id="PTHR43289">
    <property type="entry name" value="MITOGEN-ACTIVATED PROTEIN KINASE KINASE KINASE 20-RELATED"/>
    <property type="match status" value="1"/>
</dbReference>
<feature type="domain" description="Protein kinase" evidence="10">
    <location>
        <begin position="5"/>
        <end position="257"/>
    </location>
</feature>
<reference evidence="12" key="1">
    <citation type="journal article" date="2019" name="Int. J. Syst. Evol. Microbiol.">
        <title>The Global Catalogue of Microorganisms (GCM) 10K type strain sequencing project: providing services to taxonomists for standard genome sequencing and annotation.</title>
        <authorList>
            <consortium name="The Broad Institute Genomics Platform"/>
            <consortium name="The Broad Institute Genome Sequencing Center for Infectious Disease"/>
            <person name="Wu L."/>
            <person name="Ma J."/>
        </authorList>
    </citation>
    <scope>NUCLEOTIDE SEQUENCE [LARGE SCALE GENOMIC DNA]</scope>
    <source>
        <strain evidence="12">JCM 4524</strain>
    </source>
</reference>
<feature type="binding site" evidence="7">
    <location>
        <position position="34"/>
    </location>
    <ligand>
        <name>ATP</name>
        <dbReference type="ChEBI" id="CHEBI:30616"/>
    </ligand>
</feature>
<dbReference type="InterPro" id="IPR011009">
    <property type="entry name" value="Kinase-like_dom_sf"/>
</dbReference>
<dbReference type="SMART" id="SM00220">
    <property type="entry name" value="S_TKc"/>
    <property type="match status" value="1"/>
</dbReference>
<comment type="caution">
    <text evidence="11">The sequence shown here is derived from an EMBL/GenBank/DDBJ whole genome shotgun (WGS) entry which is preliminary data.</text>
</comment>
<feature type="compositionally biased region" description="Low complexity" evidence="8">
    <location>
        <begin position="264"/>
        <end position="278"/>
    </location>
</feature>
<dbReference type="InterPro" id="IPR000719">
    <property type="entry name" value="Prot_kinase_dom"/>
</dbReference>
<dbReference type="EMBL" id="BAAASJ010000030">
    <property type="protein sequence ID" value="GAA2633331.1"/>
    <property type="molecule type" value="Genomic_DNA"/>
</dbReference>
<accession>A0ABP6D3Y5</accession>
<keyword evidence="4 7" id="KW-0547">Nucleotide-binding</keyword>
<evidence type="ECO:0000313" key="11">
    <source>
        <dbReference type="EMBL" id="GAA2633331.1"/>
    </source>
</evidence>
<dbReference type="Pfam" id="PF00069">
    <property type="entry name" value="Pkinase"/>
    <property type="match status" value="1"/>
</dbReference>
<dbReference type="PANTHER" id="PTHR43289:SF6">
    <property type="entry name" value="SERINE_THREONINE-PROTEIN KINASE NEKL-3"/>
    <property type="match status" value="1"/>
</dbReference>
<evidence type="ECO:0000256" key="2">
    <source>
        <dbReference type="ARBA" id="ARBA00022527"/>
    </source>
</evidence>
<dbReference type="PROSITE" id="PS00107">
    <property type="entry name" value="PROTEIN_KINASE_ATP"/>
    <property type="match status" value="1"/>
</dbReference>
<feature type="region of interest" description="Disordered" evidence="8">
    <location>
        <begin position="346"/>
        <end position="389"/>
    </location>
</feature>
<evidence type="ECO:0000256" key="1">
    <source>
        <dbReference type="ARBA" id="ARBA00012513"/>
    </source>
</evidence>
<dbReference type="Gene3D" id="1.10.510.10">
    <property type="entry name" value="Transferase(Phosphotransferase) domain 1"/>
    <property type="match status" value="1"/>
</dbReference>
<evidence type="ECO:0000256" key="8">
    <source>
        <dbReference type="SAM" id="MobiDB-lite"/>
    </source>
</evidence>
<evidence type="ECO:0000256" key="3">
    <source>
        <dbReference type="ARBA" id="ARBA00022679"/>
    </source>
</evidence>
<dbReference type="EC" id="2.7.11.1" evidence="1"/>
<keyword evidence="5" id="KW-0418">Kinase</keyword>
<evidence type="ECO:0000256" key="5">
    <source>
        <dbReference type="ARBA" id="ARBA00022777"/>
    </source>
</evidence>
<evidence type="ECO:0000256" key="7">
    <source>
        <dbReference type="PROSITE-ProRule" id="PRU10141"/>
    </source>
</evidence>
<feature type="compositionally biased region" description="Low complexity" evidence="8">
    <location>
        <begin position="351"/>
        <end position="373"/>
    </location>
</feature>
<evidence type="ECO:0000256" key="6">
    <source>
        <dbReference type="ARBA" id="ARBA00022840"/>
    </source>
</evidence>
<keyword evidence="12" id="KW-1185">Reference proteome</keyword>
<keyword evidence="9" id="KW-0472">Membrane</keyword>